<keyword evidence="2" id="KW-1185">Reference proteome</keyword>
<dbReference type="EMBL" id="JALIEB010000004">
    <property type="protein sequence ID" value="MCV3271528.1"/>
    <property type="molecule type" value="Genomic_DNA"/>
</dbReference>
<dbReference type="Gene3D" id="2.160.20.10">
    <property type="entry name" value="Single-stranded right-handed beta-helix, Pectin lyase-like"/>
    <property type="match status" value="1"/>
</dbReference>
<dbReference type="InterPro" id="IPR012334">
    <property type="entry name" value="Pectin_lyas_fold"/>
</dbReference>
<dbReference type="SUPFAM" id="SSF51126">
    <property type="entry name" value="Pectin lyase-like"/>
    <property type="match status" value="1"/>
</dbReference>
<accession>A0ABT3BD80</accession>
<gene>
    <name evidence="1" type="ORF">MUB52_08815</name>
</gene>
<comment type="caution">
    <text evidence="1">The sequence shown here is derived from an EMBL/GenBank/DDBJ whole genome shotgun (WGS) entry which is preliminary data.</text>
</comment>
<protein>
    <submittedName>
        <fullName evidence="1">Right-handed parallel beta-helix repeat-containing protein</fullName>
    </submittedName>
</protein>
<reference evidence="1 2" key="1">
    <citation type="submission" date="2022-04" db="EMBL/GenBank/DDBJ databases">
        <title>Roseobacter sp. WL0113 is a bacterium isolated from neritic sediment.</title>
        <authorList>
            <person name="Wang L."/>
            <person name="He W."/>
            <person name="Zhang D.-F."/>
        </authorList>
    </citation>
    <scope>NUCLEOTIDE SEQUENCE [LARGE SCALE GENOMIC DNA]</scope>
    <source>
        <strain evidence="1 2">WL0113</strain>
    </source>
</reference>
<dbReference type="Proteomes" id="UP001208690">
    <property type="component" value="Unassembled WGS sequence"/>
</dbReference>
<sequence length="579" mass="60967">MNKAITDGAELMPPAYAQAFDAYSGGSGEPGASGLGREFHLVQGDPDFGTCLELEKTESLHRLRYRGETPLLPGCYLRVSVRIKLLEGPAPSVRIAGFAGGPGGGIVADAQTEGPSLRLGAPGEIVEVSAIVGPGARLGVDMVWGPDALYGHFGLDVTGPKGARLRIDRIVIDDVTSVFFSQQLSQIDVRDFGAAGDGITDDSDAFEAADAAAEGRSLLVPRGCFFLGRDVALSAQVRFEGRVAMPEAAVLLLCQQFDLPSYAAAFADMTLALRKGLQALMAPDAPNRFDMKGLAVTLSEPLRLPAPRRTATPHVRKTLCNGQITAAAGPDWIPWERRVRVEWSPDQPRVLSDAAIAGQVPPGAHVAGAGVEPEIYVGATDAKAGLLTLNGDLGGGAGQRDLTLTRFRYLLDFSAMPGLYDLTLSNIELCCEGLASGILLPPRGANLRLQDCTIRDMRDRGLTSCGTGCTGLVLDRSAFVSRRRTALPHLGFNAGSSGLRIVNCRSDGPHMLGHFAGAYMLMSGCHLTNTTGAEHPGLVLARGSVALLVGNHFEDCTVVVGEGQDILQPDGNLFSTSGD</sequence>
<dbReference type="RefSeq" id="WP_263843845.1">
    <property type="nucleotide sequence ID" value="NZ_JALIEB010000004.1"/>
</dbReference>
<evidence type="ECO:0000313" key="2">
    <source>
        <dbReference type="Proteomes" id="UP001208690"/>
    </source>
</evidence>
<dbReference type="InterPro" id="IPR011050">
    <property type="entry name" value="Pectin_lyase_fold/virulence"/>
</dbReference>
<evidence type="ECO:0000313" key="1">
    <source>
        <dbReference type="EMBL" id="MCV3271528.1"/>
    </source>
</evidence>
<proteinExistence type="predicted"/>
<organism evidence="1 2">
    <name type="scientific">Roseobacter sinensis</name>
    <dbReference type="NCBI Taxonomy" id="2931391"/>
    <lineage>
        <taxon>Bacteria</taxon>
        <taxon>Pseudomonadati</taxon>
        <taxon>Pseudomonadota</taxon>
        <taxon>Alphaproteobacteria</taxon>
        <taxon>Rhodobacterales</taxon>
        <taxon>Roseobacteraceae</taxon>
        <taxon>Roseobacter</taxon>
    </lineage>
</organism>
<name>A0ABT3BD80_9RHOB</name>